<keyword evidence="3" id="KW-0285">Flavoprotein</keyword>
<keyword evidence="4" id="KW-0288">FMN</keyword>
<comment type="cofactor">
    <cofactor evidence="1">
        <name>FMN</name>
        <dbReference type="ChEBI" id="CHEBI:58210"/>
    </cofactor>
</comment>
<protein>
    <recommendedName>
        <fullName evidence="11">FMN-dependent dehydrogenase domain-containing protein</fullName>
    </recommendedName>
</protein>
<keyword evidence="6" id="KW-0460">Magnesium</keyword>
<comment type="subunit">
    <text evidence="10">Homooctamer. Dimer of tetramers.</text>
</comment>
<comment type="caution">
    <text evidence="12">The sequence shown here is derived from an EMBL/GenBank/DDBJ whole genome shotgun (WGS) entry which is preliminary data.</text>
</comment>
<dbReference type="Gene3D" id="3.20.20.70">
    <property type="entry name" value="Aldolase class I"/>
    <property type="match status" value="1"/>
</dbReference>
<dbReference type="NCBIfam" id="TIGR02151">
    <property type="entry name" value="IPP_isom_2"/>
    <property type="match status" value="1"/>
</dbReference>
<dbReference type="Pfam" id="PF01070">
    <property type="entry name" value="FMN_dh"/>
    <property type="match status" value="2"/>
</dbReference>
<dbReference type="InterPro" id="IPR000262">
    <property type="entry name" value="FMN-dep_DH"/>
</dbReference>
<dbReference type="InterPro" id="IPR013785">
    <property type="entry name" value="Aldolase_TIM"/>
</dbReference>
<evidence type="ECO:0000256" key="1">
    <source>
        <dbReference type="ARBA" id="ARBA00001917"/>
    </source>
</evidence>
<dbReference type="PIRSF" id="PIRSF003314">
    <property type="entry name" value="IPP_isomerase"/>
    <property type="match status" value="1"/>
</dbReference>
<evidence type="ECO:0000256" key="6">
    <source>
        <dbReference type="ARBA" id="ARBA00022842"/>
    </source>
</evidence>
<keyword evidence="5" id="KW-0479">Metal-binding</keyword>
<dbReference type="SUPFAM" id="SSF51395">
    <property type="entry name" value="FMN-linked oxidoreductases"/>
    <property type="match status" value="1"/>
</dbReference>
<gene>
    <name evidence="12" type="ORF">LCGC14_0933990</name>
</gene>
<evidence type="ECO:0000313" key="12">
    <source>
        <dbReference type="EMBL" id="KKN20586.1"/>
    </source>
</evidence>
<dbReference type="GO" id="GO:0046872">
    <property type="term" value="F:metal ion binding"/>
    <property type="evidence" value="ECO:0007669"/>
    <property type="project" value="UniProtKB-KW"/>
</dbReference>
<evidence type="ECO:0000256" key="4">
    <source>
        <dbReference type="ARBA" id="ARBA00022643"/>
    </source>
</evidence>
<name>A0A0F9R5K9_9ZZZZ</name>
<dbReference type="InterPro" id="IPR011179">
    <property type="entry name" value="IPdP_isomerase"/>
</dbReference>
<evidence type="ECO:0000256" key="8">
    <source>
        <dbReference type="ARBA" id="ARBA00023229"/>
    </source>
</evidence>
<feature type="domain" description="FMN-dependent dehydrogenase" evidence="11">
    <location>
        <begin position="34"/>
        <end position="115"/>
    </location>
</feature>
<dbReference type="GO" id="GO:0010181">
    <property type="term" value="F:FMN binding"/>
    <property type="evidence" value="ECO:0007669"/>
    <property type="project" value="InterPro"/>
</dbReference>
<dbReference type="GO" id="GO:0016491">
    <property type="term" value="F:oxidoreductase activity"/>
    <property type="evidence" value="ECO:0007669"/>
    <property type="project" value="InterPro"/>
</dbReference>
<evidence type="ECO:0000256" key="10">
    <source>
        <dbReference type="ARBA" id="ARBA00025810"/>
    </source>
</evidence>
<evidence type="ECO:0000256" key="9">
    <source>
        <dbReference type="ARBA" id="ARBA00023235"/>
    </source>
</evidence>
<proteinExistence type="inferred from homology"/>
<dbReference type="GO" id="GO:0008299">
    <property type="term" value="P:isoprenoid biosynthetic process"/>
    <property type="evidence" value="ECO:0007669"/>
    <property type="project" value="UniProtKB-KW"/>
</dbReference>
<dbReference type="HAMAP" id="MF_00354">
    <property type="entry name" value="Idi_2"/>
    <property type="match status" value="1"/>
</dbReference>
<evidence type="ECO:0000256" key="5">
    <source>
        <dbReference type="ARBA" id="ARBA00022723"/>
    </source>
</evidence>
<evidence type="ECO:0000256" key="7">
    <source>
        <dbReference type="ARBA" id="ARBA00022857"/>
    </source>
</evidence>
<dbReference type="EMBL" id="LAZR01003227">
    <property type="protein sequence ID" value="KKN20586.1"/>
    <property type="molecule type" value="Genomic_DNA"/>
</dbReference>
<dbReference type="PANTHER" id="PTHR43665:SF1">
    <property type="entry name" value="ISOPENTENYL-DIPHOSPHATE DELTA-ISOMERASE"/>
    <property type="match status" value="1"/>
</dbReference>
<evidence type="ECO:0000256" key="3">
    <source>
        <dbReference type="ARBA" id="ARBA00022630"/>
    </source>
</evidence>
<sequence>MIKKKMDKVPKSDQSKEIMDRKIEHLKIPLEYDVQHSKNYFKNIKLIHYPIPDINFEEIDLSVNFFDKNISAPICISAITGGHPISKKVNEILAKAAEEENIIMSVGSQRAAIEDLTLMDSFKITREVAPNIPIIGNIGIGQVSEYDFEVDDFHKCIEMIKADVMAIHVNALHELVQDKGNISYKNFRTNFEKIRENIDIPIIVKEVGTGFNRDLALVLEELGFDGFDVGGTGGTSFAAIEAKRNNYDNKKYSRNPAEVFREWGIPTPISVLNVRSVSQKLIIATGGLKTGIDIAKSIALGADLSGFAYKFLLSAWEDIKTNKISNTIKEIQTLKNELQSSLWLMNLRNVSELKGNKKKYVILGELYRWLNQ</sequence>
<keyword evidence="7" id="KW-0521">NADP</keyword>
<feature type="domain" description="FMN-dependent dehydrogenase" evidence="11">
    <location>
        <begin position="190"/>
        <end position="354"/>
    </location>
</feature>
<keyword evidence="9" id="KW-0413">Isomerase</keyword>
<evidence type="ECO:0000259" key="11">
    <source>
        <dbReference type="Pfam" id="PF01070"/>
    </source>
</evidence>
<dbReference type="GO" id="GO:0004452">
    <property type="term" value="F:isopentenyl-diphosphate delta-isomerase activity"/>
    <property type="evidence" value="ECO:0007669"/>
    <property type="project" value="InterPro"/>
</dbReference>
<dbReference type="PANTHER" id="PTHR43665">
    <property type="entry name" value="ISOPENTENYL-DIPHOSPHATE DELTA-ISOMERASE"/>
    <property type="match status" value="1"/>
</dbReference>
<organism evidence="12">
    <name type="scientific">marine sediment metagenome</name>
    <dbReference type="NCBI Taxonomy" id="412755"/>
    <lineage>
        <taxon>unclassified sequences</taxon>
        <taxon>metagenomes</taxon>
        <taxon>ecological metagenomes</taxon>
    </lineage>
</organism>
<evidence type="ECO:0000256" key="2">
    <source>
        <dbReference type="ARBA" id="ARBA00022490"/>
    </source>
</evidence>
<keyword evidence="2" id="KW-0963">Cytoplasm</keyword>
<accession>A0A0F9R5K9</accession>
<keyword evidence="8" id="KW-0414">Isoprene biosynthesis</keyword>
<reference evidence="12" key="1">
    <citation type="journal article" date="2015" name="Nature">
        <title>Complex archaea that bridge the gap between prokaryotes and eukaryotes.</title>
        <authorList>
            <person name="Spang A."/>
            <person name="Saw J.H."/>
            <person name="Jorgensen S.L."/>
            <person name="Zaremba-Niedzwiedzka K."/>
            <person name="Martijn J."/>
            <person name="Lind A.E."/>
            <person name="van Eijk R."/>
            <person name="Schleper C."/>
            <person name="Guy L."/>
            <person name="Ettema T.J."/>
        </authorList>
    </citation>
    <scope>NUCLEOTIDE SEQUENCE</scope>
</reference>
<dbReference type="AlphaFoldDB" id="A0A0F9R5K9"/>